<feature type="compositionally biased region" description="Gly residues" evidence="1">
    <location>
        <begin position="25"/>
        <end position="36"/>
    </location>
</feature>
<dbReference type="OrthoDB" id="10426274at2759"/>
<evidence type="ECO:0000313" key="3">
    <source>
        <dbReference type="RefSeq" id="XP_018021527.1"/>
    </source>
</evidence>
<feature type="compositionally biased region" description="Basic and acidic residues" evidence="1">
    <location>
        <begin position="341"/>
        <end position="352"/>
    </location>
</feature>
<dbReference type="GO" id="GO:0003676">
    <property type="term" value="F:nucleic acid binding"/>
    <property type="evidence" value="ECO:0007669"/>
    <property type="project" value="InterPro"/>
</dbReference>
<accession>A0A8B7P643</accession>
<feature type="region of interest" description="Disordered" evidence="1">
    <location>
        <begin position="341"/>
        <end position="403"/>
    </location>
</feature>
<name>A0A8B7P643_HYAAZ</name>
<proteinExistence type="predicted"/>
<gene>
    <name evidence="3 4" type="primary">LOC108677767</name>
</gene>
<evidence type="ECO:0000313" key="2">
    <source>
        <dbReference type="Proteomes" id="UP000694843"/>
    </source>
</evidence>
<feature type="compositionally biased region" description="Acidic residues" evidence="1">
    <location>
        <begin position="384"/>
        <end position="403"/>
    </location>
</feature>
<protein>
    <submittedName>
        <fullName evidence="3 4">Keratin, type I cytoskeletal 9 isoform X1</fullName>
    </submittedName>
</protein>
<dbReference type="AlphaFoldDB" id="A0A8B7P643"/>
<dbReference type="RefSeq" id="XP_018021527.1">
    <property type="nucleotide sequence ID" value="XM_018166038.2"/>
</dbReference>
<dbReference type="SUPFAM" id="SSF54928">
    <property type="entry name" value="RNA-binding domain, RBD"/>
    <property type="match status" value="1"/>
</dbReference>
<dbReference type="GeneID" id="108677767"/>
<feature type="compositionally biased region" description="Gly residues" evidence="1">
    <location>
        <begin position="86"/>
        <end position="100"/>
    </location>
</feature>
<evidence type="ECO:0000256" key="1">
    <source>
        <dbReference type="SAM" id="MobiDB-lite"/>
    </source>
</evidence>
<feature type="region of interest" description="Disordered" evidence="1">
    <location>
        <begin position="49"/>
        <end position="110"/>
    </location>
</feature>
<keyword evidence="2" id="KW-1185">Reference proteome</keyword>
<dbReference type="Proteomes" id="UP000694843">
    <property type="component" value="Unplaced"/>
</dbReference>
<organism evidence="2 4">
    <name type="scientific">Hyalella azteca</name>
    <name type="common">Amphipod</name>
    <dbReference type="NCBI Taxonomy" id="294128"/>
    <lineage>
        <taxon>Eukaryota</taxon>
        <taxon>Metazoa</taxon>
        <taxon>Ecdysozoa</taxon>
        <taxon>Arthropoda</taxon>
        <taxon>Crustacea</taxon>
        <taxon>Multicrustacea</taxon>
        <taxon>Malacostraca</taxon>
        <taxon>Eumalacostraca</taxon>
        <taxon>Peracarida</taxon>
        <taxon>Amphipoda</taxon>
        <taxon>Senticaudata</taxon>
        <taxon>Talitrida</taxon>
        <taxon>Talitroidea</taxon>
        <taxon>Hyalellidae</taxon>
        <taxon>Hyalella</taxon>
    </lineage>
</organism>
<reference evidence="3 4" key="1">
    <citation type="submission" date="2025-04" db="UniProtKB">
        <authorList>
            <consortium name="RefSeq"/>
        </authorList>
    </citation>
    <scope>IDENTIFICATION</scope>
    <source>
        <tissue evidence="3 4">Whole organism</tissue>
    </source>
</reference>
<dbReference type="InterPro" id="IPR035979">
    <property type="entry name" value="RBD_domain_sf"/>
</dbReference>
<evidence type="ECO:0000313" key="4">
    <source>
        <dbReference type="RefSeq" id="XP_018021528.1"/>
    </source>
</evidence>
<dbReference type="OMA" id="CIMELLY"/>
<sequence length="403" mass="44259">MYYNNTMYDQGYKPRGGYRGSPRGSSGGGARGGRGGWGGSGGSYYSGSGSGGQIDSFRGGRGGGYRGSRGGMGGMSSGYRTSDTGGYRGGSTGGYRGGFRGSMQQSSYSPRGGAGGYYGGGGYQRGGMRGSMGGGYRGQPYRGGMDHSRGGMMNKFHPQNRQGSGAPYRKSEITLFEEALDLDQRKRMVKLTLDNKLTRKDFEELMQMEGVIDLHMNGHMVADYPEEDEDRMLQVFQEAEEITQNGIPCYADLTGRRSKNHGKEGVRDLRRVDVRNLPEKTTIDMVKEAFPSALVVWKNQKFNFIELLFANEEEACEAILSGQQKEINGVLPYVMFHRENQADLTKRPREDDTTQQPAAKKVKKDVEAGENENGEDDQVHHDAEEEEEENGGDEAEEEEAAEE</sequence>
<dbReference type="KEGG" id="hazt:108677767"/>
<feature type="region of interest" description="Disordered" evidence="1">
    <location>
        <begin position="12"/>
        <end position="36"/>
    </location>
</feature>
<dbReference type="RefSeq" id="XP_018021528.1">
    <property type="nucleotide sequence ID" value="XM_018166039.2"/>
</dbReference>
<feature type="compositionally biased region" description="Gly residues" evidence="1">
    <location>
        <begin position="59"/>
        <end position="76"/>
    </location>
</feature>